<evidence type="ECO:0000313" key="4">
    <source>
        <dbReference type="EMBL" id="KAG5184917.1"/>
    </source>
</evidence>
<gene>
    <name evidence="4" type="ORF">JKP88DRAFT_313423</name>
</gene>
<dbReference type="PANTHER" id="PTHR35213">
    <property type="entry name" value="RING-TYPE DOMAIN-CONTAINING PROTEIN-RELATED"/>
    <property type="match status" value="1"/>
</dbReference>
<comment type="caution">
    <text evidence="4">The sequence shown here is derived from an EMBL/GenBank/DDBJ whole genome shotgun (WGS) entry which is preliminary data.</text>
</comment>
<protein>
    <recommendedName>
        <fullName evidence="3">RING-type domain-containing protein</fullName>
    </recommendedName>
</protein>
<dbReference type="InterPro" id="IPR001841">
    <property type="entry name" value="Znf_RING"/>
</dbReference>
<dbReference type="SMART" id="SM00184">
    <property type="entry name" value="RING"/>
    <property type="match status" value="1"/>
</dbReference>
<keyword evidence="1" id="KW-0863">Zinc-finger</keyword>
<feature type="region of interest" description="Disordered" evidence="2">
    <location>
        <begin position="653"/>
        <end position="722"/>
    </location>
</feature>
<dbReference type="PROSITE" id="PS50089">
    <property type="entry name" value="ZF_RING_2"/>
    <property type="match status" value="1"/>
</dbReference>
<evidence type="ECO:0000313" key="5">
    <source>
        <dbReference type="Proteomes" id="UP000664859"/>
    </source>
</evidence>
<dbReference type="GO" id="GO:0008270">
    <property type="term" value="F:zinc ion binding"/>
    <property type="evidence" value="ECO:0007669"/>
    <property type="project" value="UniProtKB-KW"/>
</dbReference>
<organism evidence="4 5">
    <name type="scientific">Tribonema minus</name>
    <dbReference type="NCBI Taxonomy" id="303371"/>
    <lineage>
        <taxon>Eukaryota</taxon>
        <taxon>Sar</taxon>
        <taxon>Stramenopiles</taxon>
        <taxon>Ochrophyta</taxon>
        <taxon>PX clade</taxon>
        <taxon>Xanthophyceae</taxon>
        <taxon>Tribonematales</taxon>
        <taxon>Tribonemataceae</taxon>
        <taxon>Tribonema</taxon>
    </lineage>
</organism>
<accession>A0A836CGE0</accession>
<sequence length="873" mass="92863">MAGEPPLSSCEVCHCSRAHVRVQGCGHVLHGGCAGSSWPLSECPVCQAPCASLEMLNKLRRESAPASSVRHGRWTLEEERYADALIEDFVAGRLLLPSETKLVHFLKGVLHRTPAGVNRKFPKCKSLCYGGFKGPGTAWRARQQQLQELEGIHLIAAMQCTVGTSHDGELAAALTCEWQRLLADFCVEVEQPFEGSAAWAKANRSRRNRKVRQLRQQQEQRAQDGNDLAASGSVVHIHTDDSDGNEVGAVTPPPLSVTSATTPPPASDRGHVEPPPPPQQQRISPAAATASGSGNMPGAWACVTAADQGAGAGTKRSRSMSSGSGGSGGGEALLLDSATPAAVVAAADDALAAHGTLVPWPLHMSDQGALEPRCLDMWRHKRAPVSARRNFFDESLFDQMCSLIYNYKALSVMNPSFMEDSVVPLVLQVMSACSEDTAMWLIDLGQDMTIRAVTDGIAALELRPEDLEGHKLRALRDVNAMFHPDDRAEFVQLRERCCQDVSQAVTESADSATGGQIHTHARHWLKHTQCVRFRCNPLANGWADMVEAGTAHEDGYDCLKIERFFCTNRFLLLMDRVVMRGPSSRAPFGPPMSSFFTNTWPVPGNAFIKHGSWGLPRLTPRPRGGSGDYGGIKRHRAASYDAAAAPVRQQLPPQHARLPPHLDAQHSAQQHQQRSSQQQLSPVLPFSSAPPGKSSWHAPPPLPTYALPPQQQPASPYQHHHMHAPFGSYGSSSSVFGLTGGSSSASGMMPAASLAPAAPAPSLGDDEMAIWNQLFELIGASEAGAQGSAAAAAVPAAAAAAARFAPEALDPSPLAAALPLPLSPAAAAIDDCDYADLSMDGGAGCNPWDAIPPAAALPVASLWGDHDSALAAL</sequence>
<dbReference type="Proteomes" id="UP000664859">
    <property type="component" value="Unassembled WGS sequence"/>
</dbReference>
<feature type="compositionally biased region" description="Low complexity" evidence="2">
    <location>
        <begin position="704"/>
        <end position="714"/>
    </location>
</feature>
<feature type="compositionally biased region" description="Low complexity" evidence="2">
    <location>
        <begin position="665"/>
        <end position="679"/>
    </location>
</feature>
<keyword evidence="5" id="KW-1185">Reference proteome</keyword>
<evidence type="ECO:0000256" key="2">
    <source>
        <dbReference type="SAM" id="MobiDB-lite"/>
    </source>
</evidence>
<reference evidence="4" key="1">
    <citation type="submission" date="2021-02" db="EMBL/GenBank/DDBJ databases">
        <title>First Annotated Genome of the Yellow-green Alga Tribonema minus.</title>
        <authorList>
            <person name="Mahan K.M."/>
        </authorList>
    </citation>
    <scope>NUCLEOTIDE SEQUENCE</scope>
    <source>
        <strain evidence="4">UTEX B ZZ1240</strain>
    </source>
</reference>
<evidence type="ECO:0000256" key="1">
    <source>
        <dbReference type="PROSITE-ProRule" id="PRU00175"/>
    </source>
</evidence>
<evidence type="ECO:0000259" key="3">
    <source>
        <dbReference type="PROSITE" id="PS50089"/>
    </source>
</evidence>
<feature type="region of interest" description="Disordered" evidence="2">
    <location>
        <begin position="198"/>
        <end position="294"/>
    </location>
</feature>
<dbReference type="SUPFAM" id="SSF57850">
    <property type="entry name" value="RING/U-box"/>
    <property type="match status" value="1"/>
</dbReference>
<feature type="domain" description="RING-type" evidence="3">
    <location>
        <begin position="10"/>
        <end position="47"/>
    </location>
</feature>
<feature type="region of interest" description="Disordered" evidence="2">
    <location>
        <begin position="611"/>
        <end position="633"/>
    </location>
</feature>
<dbReference type="EMBL" id="JAFCMP010000146">
    <property type="protein sequence ID" value="KAG5184917.1"/>
    <property type="molecule type" value="Genomic_DNA"/>
</dbReference>
<proteinExistence type="predicted"/>
<keyword evidence="1" id="KW-0862">Zinc</keyword>
<feature type="compositionally biased region" description="Basic residues" evidence="2">
    <location>
        <begin position="203"/>
        <end position="213"/>
    </location>
</feature>
<name>A0A836CGE0_9STRA</name>
<dbReference type="AlphaFoldDB" id="A0A836CGE0"/>
<keyword evidence="1" id="KW-0479">Metal-binding</keyword>